<reference evidence="3" key="2">
    <citation type="journal article" date="2011" name="Stand. Genomic Sci.">
        <title>Complete genome sequence of Weeksella virosa type strain (9751T).</title>
        <authorList>
            <person name="Lang E."/>
            <person name="Teshima H."/>
            <person name="Lucas S."/>
            <person name="Lapidus A."/>
            <person name="Hammon N."/>
            <person name="Deshpande S."/>
            <person name="Nolan M."/>
            <person name="Cheng J."/>
            <person name="Pitluck S."/>
            <person name="Liolios K."/>
            <person name="Pagani I."/>
            <person name="Mikhailova N."/>
            <person name="Ivanova N."/>
            <person name="Mavromatis K."/>
            <person name="Pati A."/>
            <person name="Tapia R."/>
            <person name="Han C."/>
            <person name="Goodwin L."/>
            <person name="Chen A."/>
            <person name="Palaniappan K."/>
            <person name="Land M."/>
            <person name="Hauser L."/>
            <person name="Chang Y."/>
            <person name="Jeffries C."/>
            <person name="Brambilla E."/>
            <person name="Kopitz M."/>
            <person name="Rohde M."/>
            <person name="Goker M."/>
            <person name="Tindall B."/>
            <person name="Detter J."/>
            <person name="Woyke T."/>
            <person name="Bristow J."/>
            <person name="Eisen J."/>
            <person name="Markowitz V."/>
            <person name="Hugenholtz P."/>
            <person name="Klenk H."/>
            <person name="Kyrpides N."/>
        </authorList>
    </citation>
    <scope>NUCLEOTIDE SEQUENCE [LARGE SCALE GENOMIC DNA]</scope>
    <source>
        <strain evidence="3">ATCC 43766 / DSM 16922 / JCM 21250 / NBRC 16016 / NCTC 11634 / CL345/78</strain>
    </source>
</reference>
<dbReference type="EMBL" id="CP002455">
    <property type="protein sequence ID" value="ADX67328.1"/>
    <property type="molecule type" value="Genomic_DNA"/>
</dbReference>
<evidence type="ECO:0000259" key="1">
    <source>
        <dbReference type="Pfam" id="PF00535"/>
    </source>
</evidence>
<dbReference type="Proteomes" id="UP000008641">
    <property type="component" value="Chromosome"/>
</dbReference>
<gene>
    <name evidence="2" type="ordered locus">Weevi_0609</name>
</gene>
<dbReference type="eggNOG" id="COG1216">
    <property type="taxonomic scope" value="Bacteria"/>
</dbReference>
<accession>F0NZR9</accession>
<dbReference type="STRING" id="865938.Weevi_0609"/>
<dbReference type="GO" id="GO:0016758">
    <property type="term" value="F:hexosyltransferase activity"/>
    <property type="evidence" value="ECO:0007669"/>
    <property type="project" value="UniProtKB-ARBA"/>
</dbReference>
<sequence>MKFSILIAHYQNWEYFQQCYQSLLDQTYKDFEIIIVDDCSQDDSYQKLQELAAQNPGIQLYQNQENKGVGFTKNRLLSLATGDIFGFVDPDDALEKTALEEMKNSYENNPSIVAVYSQMLLCDDDLQPLRLFERTSKIPANDQLFVNINTSIAHFFTLRKEAFQQIENIDITLKSAVDQDLYLKLYEVGPFYFLPKPLYLYRLHEKGVSQQKNKDSAKDDFKKVIRNTLERRGVEELDGKLLQDLSNDEVYQILSKRENSLFKKLQRKIGW</sequence>
<dbReference type="InterPro" id="IPR001173">
    <property type="entry name" value="Glyco_trans_2-like"/>
</dbReference>
<dbReference type="InterPro" id="IPR029044">
    <property type="entry name" value="Nucleotide-diphossugar_trans"/>
</dbReference>
<dbReference type="PANTHER" id="PTHR22916:SF3">
    <property type="entry name" value="UDP-GLCNAC:BETAGAL BETA-1,3-N-ACETYLGLUCOSAMINYLTRANSFERASE-LIKE PROTEIN 1"/>
    <property type="match status" value="1"/>
</dbReference>
<feature type="domain" description="Glycosyltransferase 2-like" evidence="1">
    <location>
        <begin position="4"/>
        <end position="166"/>
    </location>
</feature>
<dbReference type="RefSeq" id="WP_013597720.1">
    <property type="nucleotide sequence ID" value="NC_015144.1"/>
</dbReference>
<dbReference type="Pfam" id="PF00535">
    <property type="entry name" value="Glycos_transf_2"/>
    <property type="match status" value="1"/>
</dbReference>
<keyword evidence="3" id="KW-1185">Reference proteome</keyword>
<dbReference type="HOGENOM" id="CLU_025996_0_7_10"/>
<dbReference type="SUPFAM" id="SSF53448">
    <property type="entry name" value="Nucleotide-diphospho-sugar transferases"/>
    <property type="match status" value="1"/>
</dbReference>
<evidence type="ECO:0000313" key="3">
    <source>
        <dbReference type="Proteomes" id="UP000008641"/>
    </source>
</evidence>
<organism evidence="2 3">
    <name type="scientific">Weeksella virosa (strain ATCC 43766 / DSM 16922 / JCM 21250 / CCUG 30538 / CDC 9751 / IAM 14551 / NBRC 16016 / NCTC 11634 / CL345/78)</name>
    <dbReference type="NCBI Taxonomy" id="865938"/>
    <lineage>
        <taxon>Bacteria</taxon>
        <taxon>Pseudomonadati</taxon>
        <taxon>Bacteroidota</taxon>
        <taxon>Flavobacteriia</taxon>
        <taxon>Flavobacteriales</taxon>
        <taxon>Weeksellaceae</taxon>
        <taxon>Weeksella</taxon>
    </lineage>
</organism>
<protein>
    <submittedName>
        <fullName evidence="2">Glycosyl transferase family 2</fullName>
    </submittedName>
</protein>
<dbReference type="Gene3D" id="3.90.550.10">
    <property type="entry name" value="Spore Coat Polysaccharide Biosynthesis Protein SpsA, Chain A"/>
    <property type="match status" value="1"/>
</dbReference>
<keyword evidence="2" id="KW-0808">Transferase</keyword>
<name>F0NZR9_WEEVC</name>
<dbReference type="OrthoDB" id="635429at2"/>
<dbReference type="AlphaFoldDB" id="F0NZR9"/>
<dbReference type="KEGG" id="wvi:Weevi_0609"/>
<dbReference type="PANTHER" id="PTHR22916">
    <property type="entry name" value="GLYCOSYLTRANSFERASE"/>
    <property type="match status" value="1"/>
</dbReference>
<reference evidence="2 3" key="1">
    <citation type="journal article" date="2011" name="Stand. Genomic Sci.">
        <title>Complete genome sequence of Weeksella virosa type strain (9751).</title>
        <authorList>
            <person name="Lang E."/>
            <person name="Teshima H."/>
            <person name="Lucas S."/>
            <person name="Lapidus A."/>
            <person name="Hammon N."/>
            <person name="Deshpande S."/>
            <person name="Nolan M."/>
            <person name="Cheng J.F."/>
            <person name="Pitluck S."/>
            <person name="Liolios K."/>
            <person name="Pagani I."/>
            <person name="Mikhailova N."/>
            <person name="Ivanova N."/>
            <person name="Mavromatis K."/>
            <person name="Pati A."/>
            <person name="Tapia R."/>
            <person name="Han C."/>
            <person name="Goodwin L."/>
            <person name="Chen A."/>
            <person name="Palaniappan K."/>
            <person name="Land M."/>
            <person name="Hauser L."/>
            <person name="Chang Y.J."/>
            <person name="Jeffries C.D."/>
            <person name="Brambilla E.M."/>
            <person name="Kopitz M."/>
            <person name="Rohde M."/>
            <person name="Goker M."/>
            <person name="Tindall B.J."/>
            <person name="Detter J.C."/>
            <person name="Woyke T."/>
            <person name="Bristow J."/>
            <person name="Eisen J.A."/>
            <person name="Markowitz V."/>
            <person name="Hugenholtz P."/>
            <person name="Klenk H.P."/>
            <person name="Kyrpides N.C."/>
        </authorList>
    </citation>
    <scope>NUCLEOTIDE SEQUENCE [LARGE SCALE GENOMIC DNA]</scope>
    <source>
        <strain evidence="3">ATCC 43766 / DSM 16922 / JCM 21250 / NBRC 16016 / NCTC 11634 / CL345/78</strain>
    </source>
</reference>
<evidence type="ECO:0000313" key="2">
    <source>
        <dbReference type="EMBL" id="ADX67328.1"/>
    </source>
</evidence>
<dbReference type="CDD" id="cd00761">
    <property type="entry name" value="Glyco_tranf_GTA_type"/>
    <property type="match status" value="1"/>
</dbReference>
<proteinExistence type="predicted"/>